<dbReference type="NCBIfam" id="TIGR00125">
    <property type="entry name" value="cyt_tran_rel"/>
    <property type="match status" value="1"/>
</dbReference>
<dbReference type="EC" id="2.7.7.2" evidence="15"/>
<comment type="caution">
    <text evidence="17">The sequence shown here is derived from an EMBL/GenBank/DDBJ whole genome shotgun (WGS) entry which is preliminary data.</text>
</comment>
<dbReference type="Pfam" id="PF06574">
    <property type="entry name" value="FAD_syn"/>
    <property type="match status" value="1"/>
</dbReference>
<keyword evidence="8 15" id="KW-0547">Nucleotide-binding</keyword>
<comment type="catalytic activity">
    <reaction evidence="13 15">
        <text>riboflavin + ATP = FMN + ADP + H(+)</text>
        <dbReference type="Rhea" id="RHEA:14357"/>
        <dbReference type="ChEBI" id="CHEBI:15378"/>
        <dbReference type="ChEBI" id="CHEBI:30616"/>
        <dbReference type="ChEBI" id="CHEBI:57986"/>
        <dbReference type="ChEBI" id="CHEBI:58210"/>
        <dbReference type="ChEBI" id="CHEBI:456216"/>
        <dbReference type="EC" id="2.7.1.26"/>
    </reaction>
</comment>
<dbReference type="SUPFAM" id="SSF82114">
    <property type="entry name" value="Riboflavin kinase-like"/>
    <property type="match status" value="1"/>
</dbReference>
<protein>
    <recommendedName>
        <fullName evidence="15">Riboflavin biosynthesis protein</fullName>
    </recommendedName>
    <domain>
        <recommendedName>
            <fullName evidence="15">Riboflavin kinase</fullName>
            <ecNumber evidence="15">2.7.1.26</ecNumber>
        </recommendedName>
        <alternativeName>
            <fullName evidence="15">Flavokinase</fullName>
        </alternativeName>
    </domain>
    <domain>
        <recommendedName>
            <fullName evidence="15">FMN adenylyltransferase</fullName>
            <ecNumber evidence="15">2.7.7.2</ecNumber>
        </recommendedName>
        <alternativeName>
            <fullName evidence="15">FAD pyrophosphorylase</fullName>
        </alternativeName>
        <alternativeName>
            <fullName evidence="15">FAD synthase</fullName>
        </alternativeName>
    </domain>
</protein>
<reference evidence="17 18" key="1">
    <citation type="journal article" date="2013" name="Antonie Van Leeuwenhoek">
        <title>Dongia rigui sp. nov., isolated from freshwater of a large wetland in Korea.</title>
        <authorList>
            <person name="Baik K.S."/>
            <person name="Hwang Y.M."/>
            <person name="Choi J.S."/>
            <person name="Kwon J."/>
            <person name="Seong C.N."/>
        </authorList>
    </citation>
    <scope>NUCLEOTIDE SEQUENCE [LARGE SCALE GENOMIC DNA]</scope>
    <source>
        <strain evidence="17 18">04SU4-P</strain>
    </source>
</reference>
<dbReference type="Proteomes" id="UP001271769">
    <property type="component" value="Unassembled WGS sequence"/>
</dbReference>
<dbReference type="NCBIfam" id="NF004162">
    <property type="entry name" value="PRK05627.1-5"/>
    <property type="match status" value="1"/>
</dbReference>
<keyword evidence="6 15" id="KW-0808">Transferase</keyword>
<dbReference type="PANTHER" id="PTHR22749">
    <property type="entry name" value="RIBOFLAVIN KINASE/FMN ADENYLYLTRANSFERASE"/>
    <property type="match status" value="1"/>
</dbReference>
<evidence type="ECO:0000256" key="5">
    <source>
        <dbReference type="ARBA" id="ARBA00022643"/>
    </source>
</evidence>
<dbReference type="PANTHER" id="PTHR22749:SF6">
    <property type="entry name" value="RIBOFLAVIN KINASE"/>
    <property type="match status" value="1"/>
</dbReference>
<keyword evidence="10 15" id="KW-0274">FAD</keyword>
<keyword evidence="5 15" id="KW-0288">FMN</keyword>
<keyword evidence="9 15" id="KW-0418">Kinase</keyword>
<dbReference type="InterPro" id="IPR004821">
    <property type="entry name" value="Cyt_trans-like"/>
</dbReference>
<dbReference type="InterPro" id="IPR015865">
    <property type="entry name" value="Riboflavin_kinase_bac/euk"/>
</dbReference>
<evidence type="ECO:0000256" key="2">
    <source>
        <dbReference type="ARBA" id="ARBA00004726"/>
    </source>
</evidence>
<evidence type="ECO:0000256" key="13">
    <source>
        <dbReference type="ARBA" id="ARBA00047880"/>
    </source>
</evidence>
<keyword evidence="7 15" id="KW-0548">Nucleotidyltransferase</keyword>
<evidence type="ECO:0000256" key="8">
    <source>
        <dbReference type="ARBA" id="ARBA00022741"/>
    </source>
</evidence>
<feature type="domain" description="Riboflavin kinase" evidence="16">
    <location>
        <begin position="184"/>
        <end position="311"/>
    </location>
</feature>
<comment type="function">
    <text evidence="1">Catalyzes the phosphorylation of riboflavin to FMN followed by the adenylation of FMN to FAD.</text>
</comment>
<evidence type="ECO:0000256" key="11">
    <source>
        <dbReference type="ARBA" id="ARBA00022840"/>
    </source>
</evidence>
<evidence type="ECO:0000256" key="15">
    <source>
        <dbReference type="PIRNR" id="PIRNR004491"/>
    </source>
</evidence>
<dbReference type="Pfam" id="PF01687">
    <property type="entry name" value="Flavokinase"/>
    <property type="match status" value="1"/>
</dbReference>
<evidence type="ECO:0000256" key="4">
    <source>
        <dbReference type="ARBA" id="ARBA00022630"/>
    </source>
</evidence>
<evidence type="ECO:0000256" key="12">
    <source>
        <dbReference type="ARBA" id="ARBA00023268"/>
    </source>
</evidence>
<comment type="catalytic activity">
    <reaction evidence="14 15">
        <text>FMN + ATP + H(+) = FAD + diphosphate</text>
        <dbReference type="Rhea" id="RHEA:17237"/>
        <dbReference type="ChEBI" id="CHEBI:15378"/>
        <dbReference type="ChEBI" id="CHEBI:30616"/>
        <dbReference type="ChEBI" id="CHEBI:33019"/>
        <dbReference type="ChEBI" id="CHEBI:57692"/>
        <dbReference type="ChEBI" id="CHEBI:58210"/>
        <dbReference type="EC" id="2.7.7.2"/>
    </reaction>
</comment>
<dbReference type="NCBIfam" id="NF004159">
    <property type="entry name" value="PRK05627.1-2"/>
    <property type="match status" value="1"/>
</dbReference>
<dbReference type="Gene3D" id="3.40.50.620">
    <property type="entry name" value="HUPs"/>
    <property type="match status" value="1"/>
</dbReference>
<comment type="similarity">
    <text evidence="15">Belongs to the ribF family.</text>
</comment>
<evidence type="ECO:0000256" key="9">
    <source>
        <dbReference type="ARBA" id="ARBA00022777"/>
    </source>
</evidence>
<keyword evidence="12" id="KW-0511">Multifunctional enzyme</keyword>
<evidence type="ECO:0000256" key="1">
    <source>
        <dbReference type="ARBA" id="ARBA00002121"/>
    </source>
</evidence>
<keyword evidence="11 15" id="KW-0067">ATP-binding</keyword>
<dbReference type="InterPro" id="IPR015864">
    <property type="entry name" value="FAD_synthase"/>
</dbReference>
<dbReference type="SMART" id="SM00904">
    <property type="entry name" value="Flavokinase"/>
    <property type="match status" value="1"/>
</dbReference>
<dbReference type="Gene3D" id="2.40.30.30">
    <property type="entry name" value="Riboflavin kinase-like"/>
    <property type="match status" value="1"/>
</dbReference>
<dbReference type="RefSeq" id="WP_320502973.1">
    <property type="nucleotide sequence ID" value="NZ_JAXCLX010000005.1"/>
</dbReference>
<dbReference type="NCBIfam" id="TIGR00083">
    <property type="entry name" value="ribF"/>
    <property type="match status" value="1"/>
</dbReference>
<evidence type="ECO:0000256" key="10">
    <source>
        <dbReference type="ARBA" id="ARBA00022827"/>
    </source>
</evidence>
<dbReference type="EC" id="2.7.1.26" evidence="15"/>
<dbReference type="InterPro" id="IPR023468">
    <property type="entry name" value="Riboflavin_kinase"/>
</dbReference>
<dbReference type="SUPFAM" id="SSF52374">
    <property type="entry name" value="Nucleotidylyl transferase"/>
    <property type="match status" value="1"/>
</dbReference>
<dbReference type="EMBL" id="JAXCLX010000005">
    <property type="protein sequence ID" value="MDY0874505.1"/>
    <property type="molecule type" value="Genomic_DNA"/>
</dbReference>
<evidence type="ECO:0000256" key="3">
    <source>
        <dbReference type="ARBA" id="ARBA00005201"/>
    </source>
</evidence>
<keyword evidence="4 15" id="KW-0285">Flavoprotein</keyword>
<dbReference type="NCBIfam" id="NF004160">
    <property type="entry name" value="PRK05627.1-3"/>
    <property type="match status" value="1"/>
</dbReference>
<evidence type="ECO:0000256" key="6">
    <source>
        <dbReference type="ARBA" id="ARBA00022679"/>
    </source>
</evidence>
<sequence length="328" mass="35429">MRLIRHLEDVPFEARGAVVALGNFDGVHLGHQAVIRQAAEIARSKKAPLAILTFEPHPRSFIRPQDPPFRLTPFRIKTRHLQALGVDFVFELAFDGAMMARSAENFVSEILVAGLHIAHVVVGYDFCFGKGRAGNAALLTEFGGRHGFGVTSVAAAKRGDGPAYSSTLIREQLQAGDPKSAAATLGRPWEIEGRVEHGDARGRQLGFPTANIAIGEYMEPKLGVYAVMAIDGDDERGGWIKGVANLGRRPTVGGTRVQLEAHLFDFSGDLYGKHLRVALIDFIRPEMKFNGLDALKAQIAADSDSARKILADYHGPQPGGHPGSGKLD</sequence>
<dbReference type="PIRSF" id="PIRSF004491">
    <property type="entry name" value="FAD_Synth"/>
    <property type="match status" value="1"/>
</dbReference>
<evidence type="ECO:0000256" key="7">
    <source>
        <dbReference type="ARBA" id="ARBA00022695"/>
    </source>
</evidence>
<proteinExistence type="inferred from homology"/>
<dbReference type="GO" id="GO:0003919">
    <property type="term" value="F:FMN adenylyltransferase activity"/>
    <property type="evidence" value="ECO:0007669"/>
    <property type="project" value="UniProtKB-EC"/>
</dbReference>
<evidence type="ECO:0000256" key="14">
    <source>
        <dbReference type="ARBA" id="ARBA00049494"/>
    </source>
</evidence>
<evidence type="ECO:0000259" key="16">
    <source>
        <dbReference type="SMART" id="SM00904"/>
    </source>
</evidence>
<dbReference type="InterPro" id="IPR002606">
    <property type="entry name" value="Riboflavin_kinase_bac"/>
</dbReference>
<keyword evidence="18" id="KW-1185">Reference proteome</keyword>
<comment type="pathway">
    <text evidence="2 15">Cofactor biosynthesis; FAD biosynthesis; FAD from FMN: step 1/1.</text>
</comment>
<comment type="pathway">
    <text evidence="3 15">Cofactor biosynthesis; FMN biosynthesis; FMN from riboflavin (ATP route): step 1/1.</text>
</comment>
<name>A0ABU5E5K9_9PROT</name>
<dbReference type="GO" id="GO:0008531">
    <property type="term" value="F:riboflavin kinase activity"/>
    <property type="evidence" value="ECO:0007669"/>
    <property type="project" value="UniProtKB-EC"/>
</dbReference>
<gene>
    <name evidence="17" type="ORF">SMD31_21380</name>
</gene>
<dbReference type="InterPro" id="IPR023465">
    <property type="entry name" value="Riboflavin_kinase_dom_sf"/>
</dbReference>
<organism evidence="17 18">
    <name type="scientific">Dongia rigui</name>
    <dbReference type="NCBI Taxonomy" id="940149"/>
    <lineage>
        <taxon>Bacteria</taxon>
        <taxon>Pseudomonadati</taxon>
        <taxon>Pseudomonadota</taxon>
        <taxon>Alphaproteobacteria</taxon>
        <taxon>Rhodospirillales</taxon>
        <taxon>Dongiaceae</taxon>
        <taxon>Dongia</taxon>
    </lineage>
</organism>
<dbReference type="InterPro" id="IPR014729">
    <property type="entry name" value="Rossmann-like_a/b/a_fold"/>
</dbReference>
<accession>A0ABU5E5K9</accession>
<dbReference type="CDD" id="cd02064">
    <property type="entry name" value="FAD_synthetase_N"/>
    <property type="match status" value="1"/>
</dbReference>
<evidence type="ECO:0000313" key="18">
    <source>
        <dbReference type="Proteomes" id="UP001271769"/>
    </source>
</evidence>
<evidence type="ECO:0000313" key="17">
    <source>
        <dbReference type="EMBL" id="MDY0874505.1"/>
    </source>
</evidence>